<organism evidence="1 2">
    <name type="scientific">Paragonimus westermani</name>
    <dbReference type="NCBI Taxonomy" id="34504"/>
    <lineage>
        <taxon>Eukaryota</taxon>
        <taxon>Metazoa</taxon>
        <taxon>Spiralia</taxon>
        <taxon>Lophotrochozoa</taxon>
        <taxon>Platyhelminthes</taxon>
        <taxon>Trematoda</taxon>
        <taxon>Digenea</taxon>
        <taxon>Plagiorchiida</taxon>
        <taxon>Troglotremata</taxon>
        <taxon>Troglotrematidae</taxon>
        <taxon>Paragonimus</taxon>
    </lineage>
</organism>
<name>A0A8T0D6Z6_9TREM</name>
<reference evidence="1 2" key="1">
    <citation type="submission" date="2019-07" db="EMBL/GenBank/DDBJ databases">
        <title>Annotation for the trematode Paragonimus westermani.</title>
        <authorList>
            <person name="Choi Y.-J."/>
        </authorList>
    </citation>
    <scope>NUCLEOTIDE SEQUENCE [LARGE SCALE GENOMIC DNA]</scope>
    <source>
        <strain evidence="1">180907_Pwestermani</strain>
    </source>
</reference>
<comment type="caution">
    <text evidence="1">The sequence shown here is derived from an EMBL/GenBank/DDBJ whole genome shotgun (WGS) entry which is preliminary data.</text>
</comment>
<protein>
    <submittedName>
        <fullName evidence="1">Uncharacterized protein</fullName>
    </submittedName>
</protein>
<evidence type="ECO:0000313" key="1">
    <source>
        <dbReference type="EMBL" id="KAF8563603.1"/>
    </source>
</evidence>
<evidence type="ECO:0000313" key="2">
    <source>
        <dbReference type="Proteomes" id="UP000699462"/>
    </source>
</evidence>
<dbReference type="EMBL" id="JTDF01011356">
    <property type="protein sequence ID" value="KAF8563603.1"/>
    <property type="molecule type" value="Genomic_DNA"/>
</dbReference>
<dbReference type="Proteomes" id="UP000699462">
    <property type="component" value="Unassembled WGS sequence"/>
</dbReference>
<dbReference type="AlphaFoldDB" id="A0A8T0D6Z6"/>
<accession>A0A8T0D6Z6</accession>
<keyword evidence="2" id="KW-1185">Reference proteome</keyword>
<gene>
    <name evidence="1" type="ORF">P879_11566</name>
</gene>
<proteinExistence type="predicted"/>
<sequence length="100" mass="11835">MYKLSEKCPLLLHGCEVLRYMSSMDRVGRVHIRVTLNETYMLEYGDWSRNIPFLPHHMWYLCSQCLGIAATWDLWISSSYNLANNEELEMNLFELPNDSE</sequence>